<comment type="subcellular location">
    <subcellularLocation>
        <location evidence="8">Cytoplasm</location>
    </subcellularLocation>
</comment>
<dbReference type="EMBL" id="FOMR01000013">
    <property type="protein sequence ID" value="SFE35571.1"/>
    <property type="molecule type" value="Genomic_DNA"/>
</dbReference>
<reference evidence="11" key="1">
    <citation type="submission" date="2016-10" db="EMBL/GenBank/DDBJ databases">
        <authorList>
            <person name="Varghese N."/>
            <person name="Submissions S."/>
        </authorList>
    </citation>
    <scope>NUCLEOTIDE SEQUENCE [LARGE SCALE GENOMIC DNA]</scope>
    <source>
        <strain evidence="11">DSM 22530</strain>
    </source>
</reference>
<dbReference type="Gene3D" id="3.90.470.20">
    <property type="entry name" value="4'-phosphopantetheinyl transferase domain"/>
    <property type="match status" value="1"/>
</dbReference>
<dbReference type="AlphaFoldDB" id="A0A1I1ZV46"/>
<dbReference type="RefSeq" id="WP_090087042.1">
    <property type="nucleotide sequence ID" value="NZ_FOMR01000013.1"/>
</dbReference>
<dbReference type="GO" id="GO:0006633">
    <property type="term" value="P:fatty acid biosynthetic process"/>
    <property type="evidence" value="ECO:0007669"/>
    <property type="project" value="UniProtKB-UniRule"/>
</dbReference>
<dbReference type="InterPro" id="IPR002582">
    <property type="entry name" value="ACPS"/>
</dbReference>
<dbReference type="Proteomes" id="UP000199474">
    <property type="component" value="Unassembled WGS sequence"/>
</dbReference>
<keyword evidence="4 8" id="KW-0276">Fatty acid metabolism</keyword>
<dbReference type="EC" id="2.7.8.7" evidence="8"/>
<dbReference type="GO" id="GO:0000287">
    <property type="term" value="F:magnesium ion binding"/>
    <property type="evidence" value="ECO:0007669"/>
    <property type="project" value="UniProtKB-UniRule"/>
</dbReference>
<keyword evidence="11" id="KW-1185">Reference proteome</keyword>
<name>A0A1I1ZV46_9BACI</name>
<dbReference type="Pfam" id="PF01648">
    <property type="entry name" value="ACPS"/>
    <property type="match status" value="1"/>
</dbReference>
<comment type="cofactor">
    <cofactor evidence="8">
        <name>Mg(2+)</name>
        <dbReference type="ChEBI" id="CHEBI:18420"/>
    </cofactor>
</comment>
<accession>A0A1I1ZV46</accession>
<evidence type="ECO:0000256" key="2">
    <source>
        <dbReference type="ARBA" id="ARBA00022679"/>
    </source>
</evidence>
<dbReference type="InterPro" id="IPR008278">
    <property type="entry name" value="4-PPantetheinyl_Trfase_dom"/>
</dbReference>
<keyword evidence="7 8" id="KW-0275">Fatty acid biosynthesis</keyword>
<evidence type="ECO:0000313" key="11">
    <source>
        <dbReference type="Proteomes" id="UP000199474"/>
    </source>
</evidence>
<dbReference type="OrthoDB" id="517356at2"/>
<dbReference type="InterPro" id="IPR004568">
    <property type="entry name" value="Ppantetheine-prot_Trfase_dom"/>
</dbReference>
<feature type="domain" description="4'-phosphopantetheinyl transferase" evidence="9">
    <location>
        <begin position="4"/>
        <end position="112"/>
    </location>
</feature>
<comment type="similarity">
    <text evidence="8">Belongs to the P-Pant transferase superfamily. AcpS family.</text>
</comment>
<evidence type="ECO:0000256" key="6">
    <source>
        <dbReference type="ARBA" id="ARBA00023098"/>
    </source>
</evidence>
<comment type="catalytic activity">
    <reaction evidence="8">
        <text>apo-[ACP] + CoA = holo-[ACP] + adenosine 3',5'-bisphosphate + H(+)</text>
        <dbReference type="Rhea" id="RHEA:12068"/>
        <dbReference type="Rhea" id="RHEA-COMP:9685"/>
        <dbReference type="Rhea" id="RHEA-COMP:9690"/>
        <dbReference type="ChEBI" id="CHEBI:15378"/>
        <dbReference type="ChEBI" id="CHEBI:29999"/>
        <dbReference type="ChEBI" id="CHEBI:57287"/>
        <dbReference type="ChEBI" id="CHEBI:58343"/>
        <dbReference type="ChEBI" id="CHEBI:64479"/>
        <dbReference type="EC" id="2.7.8.7"/>
    </reaction>
</comment>
<protein>
    <recommendedName>
        <fullName evidence="8">Holo-[acyl-carrier-protein] synthase</fullName>
        <shortName evidence="8">Holo-ACP synthase</shortName>
        <ecNumber evidence="8">2.7.8.7</ecNumber>
    </recommendedName>
    <alternativeName>
        <fullName evidence="8">4'-phosphopantetheinyl transferase AcpS</fullName>
    </alternativeName>
</protein>
<evidence type="ECO:0000259" key="9">
    <source>
        <dbReference type="Pfam" id="PF01648"/>
    </source>
</evidence>
<dbReference type="NCBIfam" id="TIGR00516">
    <property type="entry name" value="acpS"/>
    <property type="match status" value="1"/>
</dbReference>
<keyword evidence="3 8" id="KW-0479">Metal-binding</keyword>
<gene>
    <name evidence="8" type="primary">acpS</name>
    <name evidence="10" type="ORF">SAMN05216238_11380</name>
</gene>
<dbReference type="SUPFAM" id="SSF56214">
    <property type="entry name" value="4'-phosphopantetheinyl transferase"/>
    <property type="match status" value="1"/>
</dbReference>
<evidence type="ECO:0000256" key="4">
    <source>
        <dbReference type="ARBA" id="ARBA00022832"/>
    </source>
</evidence>
<dbReference type="InterPro" id="IPR037143">
    <property type="entry name" value="4-PPantetheinyl_Trfase_dom_sf"/>
</dbReference>
<evidence type="ECO:0000256" key="3">
    <source>
        <dbReference type="ARBA" id="ARBA00022723"/>
    </source>
</evidence>
<keyword evidence="8" id="KW-0963">Cytoplasm</keyword>
<evidence type="ECO:0000256" key="1">
    <source>
        <dbReference type="ARBA" id="ARBA00022516"/>
    </source>
</evidence>
<organism evidence="10 11">
    <name type="scientific">Lentibacillus persicus</name>
    <dbReference type="NCBI Taxonomy" id="640948"/>
    <lineage>
        <taxon>Bacteria</taxon>
        <taxon>Bacillati</taxon>
        <taxon>Bacillota</taxon>
        <taxon>Bacilli</taxon>
        <taxon>Bacillales</taxon>
        <taxon>Bacillaceae</taxon>
        <taxon>Lentibacillus</taxon>
    </lineage>
</organism>
<keyword evidence="2 8" id="KW-0808">Transferase</keyword>
<evidence type="ECO:0000256" key="7">
    <source>
        <dbReference type="ARBA" id="ARBA00023160"/>
    </source>
</evidence>
<evidence type="ECO:0000256" key="5">
    <source>
        <dbReference type="ARBA" id="ARBA00022842"/>
    </source>
</evidence>
<sequence length="120" mass="13275">MIKGIGIDIIELSRILESIQKSNRLAGRILTEPEITAYDSLKSDRRKAEYLAGRFAAKEAFSKAAGSGIGKTSFKNIRVTTDENGAPKMRVDGYEDLHIFISITHSRDYAAAQVVLEEKT</sequence>
<dbReference type="STRING" id="640948.SAMN05216238_11380"/>
<evidence type="ECO:0000313" key="10">
    <source>
        <dbReference type="EMBL" id="SFE35571.1"/>
    </source>
</evidence>
<evidence type="ECO:0000256" key="8">
    <source>
        <dbReference type="HAMAP-Rule" id="MF_00101"/>
    </source>
</evidence>
<dbReference type="NCBIfam" id="TIGR00556">
    <property type="entry name" value="pantethn_trn"/>
    <property type="match status" value="1"/>
</dbReference>
<keyword evidence="6 8" id="KW-0443">Lipid metabolism</keyword>
<comment type="function">
    <text evidence="8">Transfers the 4'-phosphopantetheine moiety from coenzyme A to a Ser of acyl-carrier-protein.</text>
</comment>
<dbReference type="HAMAP" id="MF_00101">
    <property type="entry name" value="AcpS"/>
    <property type="match status" value="1"/>
</dbReference>
<feature type="binding site" evidence="8">
    <location>
        <position position="8"/>
    </location>
    <ligand>
        <name>Mg(2+)</name>
        <dbReference type="ChEBI" id="CHEBI:18420"/>
    </ligand>
</feature>
<proteinExistence type="inferred from homology"/>
<dbReference type="GO" id="GO:0005737">
    <property type="term" value="C:cytoplasm"/>
    <property type="evidence" value="ECO:0007669"/>
    <property type="project" value="UniProtKB-SubCell"/>
</dbReference>
<keyword evidence="1 8" id="KW-0444">Lipid biosynthesis</keyword>
<keyword evidence="5 8" id="KW-0460">Magnesium</keyword>
<feature type="binding site" evidence="8">
    <location>
        <position position="59"/>
    </location>
    <ligand>
        <name>Mg(2+)</name>
        <dbReference type="ChEBI" id="CHEBI:18420"/>
    </ligand>
</feature>
<dbReference type="GO" id="GO:0008897">
    <property type="term" value="F:holo-[acyl-carrier-protein] synthase activity"/>
    <property type="evidence" value="ECO:0007669"/>
    <property type="project" value="UniProtKB-UniRule"/>
</dbReference>